<dbReference type="AlphaFoldDB" id="A0A7J9AFZ4"/>
<name>A0A7J9AFZ4_9ROSI</name>
<evidence type="ECO:0000313" key="3">
    <source>
        <dbReference type="Proteomes" id="UP000593574"/>
    </source>
</evidence>
<sequence>MVEDGVASETNPYGRGCLLSGGRGKILVVKRSNGNSANFCGEDRVARPLSETKHGVGQSSIRAVGGLEGGSKEMDLRAGEMLKGPNETHEQYGPTVLTQAAIAQSNLVLRGFFPFSREKPFKFTTVTVAGTSHTAAFKSNSSSHFNTMYEGLLEVSVKLKECVLNHSNHSAITFKENMHPNPSSVMGVAQQNFLGRKGVATDLRIDGEKVGGGHRGRKLSKTIRDRGNLFKSSTSRIPLPDSVNNLVEFITSQIEKETTQEGPKKAGKYMGLKDASRQ</sequence>
<evidence type="ECO:0000313" key="2">
    <source>
        <dbReference type="EMBL" id="MBA0722957.1"/>
    </source>
</evidence>
<proteinExistence type="predicted"/>
<protein>
    <submittedName>
        <fullName evidence="2">Uncharacterized protein</fullName>
    </submittedName>
</protein>
<dbReference type="Proteomes" id="UP000593574">
    <property type="component" value="Unassembled WGS sequence"/>
</dbReference>
<reference evidence="2 3" key="1">
    <citation type="journal article" date="2019" name="Genome Biol. Evol.">
        <title>Insights into the evolution of the New World diploid cottons (Gossypium, subgenus Houzingenia) based on genome sequencing.</title>
        <authorList>
            <person name="Grover C.E."/>
            <person name="Arick M.A. 2nd"/>
            <person name="Thrash A."/>
            <person name="Conover J.L."/>
            <person name="Sanders W.S."/>
            <person name="Peterson D.G."/>
            <person name="Frelichowski J.E."/>
            <person name="Scheffler J.A."/>
            <person name="Scheffler B.E."/>
            <person name="Wendel J.F."/>
        </authorList>
    </citation>
    <scope>NUCLEOTIDE SEQUENCE [LARGE SCALE GENOMIC DNA]</scope>
    <source>
        <strain evidence="2">4</strain>
        <tissue evidence="2">Leaf</tissue>
    </source>
</reference>
<evidence type="ECO:0000256" key="1">
    <source>
        <dbReference type="SAM" id="MobiDB-lite"/>
    </source>
</evidence>
<gene>
    <name evidence="2" type="ORF">Golax_003585</name>
</gene>
<dbReference type="EMBL" id="JABEZV010000010">
    <property type="protein sequence ID" value="MBA0722957.1"/>
    <property type="molecule type" value="Genomic_DNA"/>
</dbReference>
<organism evidence="2 3">
    <name type="scientific">Gossypium laxum</name>
    <dbReference type="NCBI Taxonomy" id="34288"/>
    <lineage>
        <taxon>Eukaryota</taxon>
        <taxon>Viridiplantae</taxon>
        <taxon>Streptophyta</taxon>
        <taxon>Embryophyta</taxon>
        <taxon>Tracheophyta</taxon>
        <taxon>Spermatophyta</taxon>
        <taxon>Magnoliopsida</taxon>
        <taxon>eudicotyledons</taxon>
        <taxon>Gunneridae</taxon>
        <taxon>Pentapetalae</taxon>
        <taxon>rosids</taxon>
        <taxon>malvids</taxon>
        <taxon>Malvales</taxon>
        <taxon>Malvaceae</taxon>
        <taxon>Malvoideae</taxon>
        <taxon>Gossypium</taxon>
    </lineage>
</organism>
<feature type="region of interest" description="Disordered" evidence="1">
    <location>
        <begin position="256"/>
        <end position="278"/>
    </location>
</feature>
<keyword evidence="3" id="KW-1185">Reference proteome</keyword>
<accession>A0A7J9AFZ4</accession>
<comment type="caution">
    <text evidence="2">The sequence shown here is derived from an EMBL/GenBank/DDBJ whole genome shotgun (WGS) entry which is preliminary data.</text>
</comment>